<proteinExistence type="predicted"/>
<accession>A0A7C2PJA7</accession>
<protein>
    <recommendedName>
        <fullName evidence="3">DUF4405 domain-containing protein</fullName>
    </recommendedName>
</protein>
<keyword evidence="1" id="KW-0812">Transmembrane</keyword>
<comment type="caution">
    <text evidence="2">The sequence shown here is derived from an EMBL/GenBank/DDBJ whole genome shotgun (WGS) entry which is preliminary data.</text>
</comment>
<evidence type="ECO:0008006" key="3">
    <source>
        <dbReference type="Google" id="ProtNLM"/>
    </source>
</evidence>
<evidence type="ECO:0000313" key="2">
    <source>
        <dbReference type="EMBL" id="HEN17117.1"/>
    </source>
</evidence>
<feature type="transmembrane region" description="Helical" evidence="1">
    <location>
        <begin position="96"/>
        <end position="115"/>
    </location>
</feature>
<name>A0A7C2PJA7_9PLAN</name>
<gene>
    <name evidence="2" type="ORF">ENQ76_16785</name>
</gene>
<sequence length="185" mass="20047">MTRIFLPLSIVSTIFLVAAFLLGVQIDDPTVLNRAVQAGVSAHFLTALAALCFTTLVHAVVLTYFMGTGRWIEETSQAYRLPATFFAENQSLKYRVVPAIVGCFALLLVTGGLGAAVDPASPVQFDSWLGLSAPMWHRVLAIVTLVANVAAHYGEYLALFRNGEVVEAVLAEVRRIRLEKGLAVE</sequence>
<evidence type="ECO:0000256" key="1">
    <source>
        <dbReference type="SAM" id="Phobius"/>
    </source>
</evidence>
<feature type="transmembrane region" description="Helical" evidence="1">
    <location>
        <begin position="42"/>
        <end position="65"/>
    </location>
</feature>
<reference evidence="2" key="1">
    <citation type="journal article" date="2020" name="mSystems">
        <title>Genome- and Community-Level Interaction Insights into Carbon Utilization and Element Cycling Functions of Hydrothermarchaeota in Hydrothermal Sediment.</title>
        <authorList>
            <person name="Zhou Z."/>
            <person name="Liu Y."/>
            <person name="Xu W."/>
            <person name="Pan J."/>
            <person name="Luo Z.H."/>
            <person name="Li M."/>
        </authorList>
    </citation>
    <scope>NUCLEOTIDE SEQUENCE [LARGE SCALE GENOMIC DNA]</scope>
    <source>
        <strain evidence="2">SpSt-339</strain>
    </source>
</reference>
<keyword evidence="1" id="KW-1133">Transmembrane helix</keyword>
<organism evidence="2">
    <name type="scientific">Schlesneria paludicola</name>
    <dbReference type="NCBI Taxonomy" id="360056"/>
    <lineage>
        <taxon>Bacteria</taxon>
        <taxon>Pseudomonadati</taxon>
        <taxon>Planctomycetota</taxon>
        <taxon>Planctomycetia</taxon>
        <taxon>Planctomycetales</taxon>
        <taxon>Planctomycetaceae</taxon>
        <taxon>Schlesneria</taxon>
    </lineage>
</organism>
<feature type="transmembrane region" description="Helical" evidence="1">
    <location>
        <begin position="135"/>
        <end position="153"/>
    </location>
</feature>
<dbReference type="AlphaFoldDB" id="A0A7C2PJA7"/>
<keyword evidence="1" id="KW-0472">Membrane</keyword>
<dbReference type="EMBL" id="DSOK01000462">
    <property type="protein sequence ID" value="HEN17117.1"/>
    <property type="molecule type" value="Genomic_DNA"/>
</dbReference>